<dbReference type="CDD" id="cd00056">
    <property type="entry name" value="ENDO3c"/>
    <property type="match status" value="1"/>
</dbReference>
<sequence length="212" mass="24669">MIARDLSKLYHFLLKNLGAQNWWPGNSAFEIMVGAILTQNTNWANVTSSIANLKKAGMLNPGQMYAKRRSLPKMIRSSGYFRIKSQRLISFVKYYLDKYQGSVMKILKVSAEKLRIELLQVYGVGDETADSILLYALNRPVFVIDAYTRRIFSRHRLINYSDEYRKIQRIFHDNLPTVVDQYNEYHALLVYLGKNYCHKHDPDCSLCPINSF</sequence>
<dbReference type="EMBL" id="MEUM01000124">
    <property type="protein sequence ID" value="OGC40536.1"/>
    <property type="molecule type" value="Genomic_DNA"/>
</dbReference>
<dbReference type="Proteomes" id="UP000177025">
    <property type="component" value="Unassembled WGS sequence"/>
</dbReference>
<keyword evidence="1" id="KW-0004">4Fe-4S</keyword>
<keyword evidence="2" id="KW-0479">Metal-binding</keyword>
<reference evidence="6 7" key="1">
    <citation type="journal article" date="2016" name="Nat. Commun.">
        <title>Thousands of microbial genomes shed light on interconnected biogeochemical processes in an aquifer system.</title>
        <authorList>
            <person name="Anantharaman K."/>
            <person name="Brown C.T."/>
            <person name="Hug L.A."/>
            <person name="Sharon I."/>
            <person name="Castelle C.J."/>
            <person name="Probst A.J."/>
            <person name="Thomas B.C."/>
            <person name="Singh A."/>
            <person name="Wilkins M.J."/>
            <person name="Karaoz U."/>
            <person name="Brodie E.L."/>
            <person name="Williams K.H."/>
            <person name="Hubbard S.S."/>
            <person name="Banfield J.F."/>
        </authorList>
    </citation>
    <scope>NUCLEOTIDE SEQUENCE [LARGE SCALE GENOMIC DNA]</scope>
</reference>
<feature type="domain" description="HhH-GPD" evidence="5">
    <location>
        <begin position="37"/>
        <end position="195"/>
    </location>
</feature>
<dbReference type="GO" id="GO:0006284">
    <property type="term" value="P:base-excision repair"/>
    <property type="evidence" value="ECO:0007669"/>
    <property type="project" value="InterPro"/>
</dbReference>
<comment type="caution">
    <text evidence="6">The sequence shown here is derived from an EMBL/GenBank/DDBJ whole genome shotgun (WGS) entry which is preliminary data.</text>
</comment>
<dbReference type="PIRSF" id="PIRSF001435">
    <property type="entry name" value="Nth"/>
    <property type="match status" value="1"/>
</dbReference>
<gene>
    <name evidence="6" type="ORF">A2Y85_01390</name>
</gene>
<protein>
    <recommendedName>
        <fullName evidence="5">HhH-GPD domain-containing protein</fullName>
    </recommendedName>
</protein>
<evidence type="ECO:0000256" key="3">
    <source>
        <dbReference type="ARBA" id="ARBA00023004"/>
    </source>
</evidence>
<dbReference type="InterPro" id="IPR003265">
    <property type="entry name" value="HhH-GPD_domain"/>
</dbReference>
<evidence type="ECO:0000256" key="1">
    <source>
        <dbReference type="ARBA" id="ARBA00022485"/>
    </source>
</evidence>
<proteinExistence type="predicted"/>
<evidence type="ECO:0000256" key="2">
    <source>
        <dbReference type="ARBA" id="ARBA00022723"/>
    </source>
</evidence>
<dbReference type="SUPFAM" id="SSF48150">
    <property type="entry name" value="DNA-glycosylase"/>
    <property type="match status" value="1"/>
</dbReference>
<keyword evidence="4" id="KW-0411">Iron-sulfur</keyword>
<dbReference type="InterPro" id="IPR011257">
    <property type="entry name" value="DNA_glycosylase"/>
</dbReference>
<dbReference type="Gene3D" id="1.10.1670.10">
    <property type="entry name" value="Helix-hairpin-Helix base-excision DNA repair enzymes (C-terminal)"/>
    <property type="match status" value="1"/>
</dbReference>
<evidence type="ECO:0000256" key="4">
    <source>
        <dbReference type="ARBA" id="ARBA00023014"/>
    </source>
</evidence>
<dbReference type="Pfam" id="PF00730">
    <property type="entry name" value="HhH-GPD"/>
    <property type="match status" value="1"/>
</dbReference>
<accession>A0A1F4U6G6</accession>
<dbReference type="GO" id="GO:0046872">
    <property type="term" value="F:metal ion binding"/>
    <property type="evidence" value="ECO:0007669"/>
    <property type="project" value="UniProtKB-KW"/>
</dbReference>
<dbReference type="AlphaFoldDB" id="A0A1F4U6G6"/>
<dbReference type="InterPro" id="IPR023170">
    <property type="entry name" value="HhH_base_excis_C"/>
</dbReference>
<evidence type="ECO:0000313" key="7">
    <source>
        <dbReference type="Proteomes" id="UP000177025"/>
    </source>
</evidence>
<evidence type="ECO:0000259" key="5">
    <source>
        <dbReference type="SMART" id="SM00478"/>
    </source>
</evidence>
<dbReference type="GO" id="GO:0003824">
    <property type="term" value="F:catalytic activity"/>
    <property type="evidence" value="ECO:0007669"/>
    <property type="project" value="InterPro"/>
</dbReference>
<evidence type="ECO:0000313" key="6">
    <source>
        <dbReference type="EMBL" id="OGC40536.1"/>
    </source>
</evidence>
<dbReference type="PANTHER" id="PTHR10359">
    <property type="entry name" value="A/G-SPECIFIC ADENINE GLYCOSYLASE/ENDONUCLEASE III"/>
    <property type="match status" value="1"/>
</dbReference>
<dbReference type="SMART" id="SM00478">
    <property type="entry name" value="ENDO3c"/>
    <property type="match status" value="1"/>
</dbReference>
<name>A0A1F4U6G6_UNCW3</name>
<keyword evidence="3" id="KW-0408">Iron</keyword>
<dbReference type="Gene3D" id="1.10.340.30">
    <property type="entry name" value="Hypothetical protein, domain 2"/>
    <property type="match status" value="1"/>
</dbReference>
<dbReference type="PANTHER" id="PTHR10359:SF19">
    <property type="entry name" value="DNA REPAIR GLYCOSYLASE MJ1434-RELATED"/>
    <property type="match status" value="1"/>
</dbReference>
<organism evidence="6 7">
    <name type="scientific">candidate division WOR-3 bacterium RBG_13_43_14</name>
    <dbReference type="NCBI Taxonomy" id="1802590"/>
    <lineage>
        <taxon>Bacteria</taxon>
        <taxon>Bacteria division WOR-3</taxon>
    </lineage>
</organism>
<dbReference type="GO" id="GO:0051539">
    <property type="term" value="F:4 iron, 4 sulfur cluster binding"/>
    <property type="evidence" value="ECO:0007669"/>
    <property type="project" value="UniProtKB-KW"/>
</dbReference>